<keyword evidence="2" id="KW-0812">Transmembrane</keyword>
<keyword evidence="2" id="KW-0472">Membrane</keyword>
<dbReference type="Proteomes" id="UP000316304">
    <property type="component" value="Unassembled WGS sequence"/>
</dbReference>
<gene>
    <name evidence="3" type="ORF">Pla52o_36620</name>
</gene>
<feature type="transmembrane region" description="Helical" evidence="2">
    <location>
        <begin position="108"/>
        <end position="127"/>
    </location>
</feature>
<feature type="transmembrane region" description="Helical" evidence="2">
    <location>
        <begin position="158"/>
        <end position="176"/>
    </location>
</feature>
<reference evidence="3 4" key="1">
    <citation type="submission" date="2019-02" db="EMBL/GenBank/DDBJ databases">
        <title>Deep-cultivation of Planctomycetes and their phenomic and genomic characterization uncovers novel biology.</title>
        <authorList>
            <person name="Wiegand S."/>
            <person name="Jogler M."/>
            <person name="Boedeker C."/>
            <person name="Pinto D."/>
            <person name="Vollmers J."/>
            <person name="Rivas-Marin E."/>
            <person name="Kohn T."/>
            <person name="Peeters S.H."/>
            <person name="Heuer A."/>
            <person name="Rast P."/>
            <person name="Oberbeckmann S."/>
            <person name="Bunk B."/>
            <person name="Jeske O."/>
            <person name="Meyerdierks A."/>
            <person name="Storesund J.E."/>
            <person name="Kallscheuer N."/>
            <person name="Luecker S."/>
            <person name="Lage O.M."/>
            <person name="Pohl T."/>
            <person name="Merkel B.J."/>
            <person name="Hornburger P."/>
            <person name="Mueller R.-W."/>
            <person name="Bruemmer F."/>
            <person name="Labrenz M."/>
            <person name="Spormann A.M."/>
            <person name="Op Den Camp H."/>
            <person name="Overmann J."/>
            <person name="Amann R."/>
            <person name="Jetten M.S.M."/>
            <person name="Mascher T."/>
            <person name="Medema M.H."/>
            <person name="Devos D.P."/>
            <person name="Kaster A.-K."/>
            <person name="Ovreas L."/>
            <person name="Rohde M."/>
            <person name="Galperin M.Y."/>
            <person name="Jogler C."/>
        </authorList>
    </citation>
    <scope>NUCLEOTIDE SEQUENCE [LARGE SCALE GENOMIC DNA]</scope>
    <source>
        <strain evidence="3 4">Pla52o</strain>
    </source>
</reference>
<evidence type="ECO:0000313" key="3">
    <source>
        <dbReference type="EMBL" id="TWU21476.1"/>
    </source>
</evidence>
<evidence type="ECO:0008006" key="5">
    <source>
        <dbReference type="Google" id="ProtNLM"/>
    </source>
</evidence>
<evidence type="ECO:0000256" key="1">
    <source>
        <dbReference type="SAM" id="MobiDB-lite"/>
    </source>
</evidence>
<evidence type="ECO:0000313" key="4">
    <source>
        <dbReference type="Proteomes" id="UP000316304"/>
    </source>
</evidence>
<evidence type="ECO:0000256" key="2">
    <source>
        <dbReference type="SAM" id="Phobius"/>
    </source>
</evidence>
<name>A0A5C6CDN4_9BACT</name>
<dbReference type="AlphaFoldDB" id="A0A5C6CDN4"/>
<comment type="caution">
    <text evidence="3">The sequence shown here is derived from an EMBL/GenBank/DDBJ whole genome shotgun (WGS) entry which is preliminary data.</text>
</comment>
<dbReference type="EMBL" id="SJPT01000006">
    <property type="protein sequence ID" value="TWU21476.1"/>
    <property type="molecule type" value="Genomic_DNA"/>
</dbReference>
<accession>A0A5C6CDN4</accession>
<dbReference type="RefSeq" id="WP_146595815.1">
    <property type="nucleotide sequence ID" value="NZ_SJPT01000006.1"/>
</dbReference>
<feature type="region of interest" description="Disordered" evidence="1">
    <location>
        <begin position="1"/>
        <end position="90"/>
    </location>
</feature>
<proteinExistence type="predicted"/>
<keyword evidence="2" id="KW-1133">Transmembrane helix</keyword>
<protein>
    <recommendedName>
        <fullName evidence="5">Transmembrane protein</fullName>
    </recommendedName>
</protein>
<sequence>MKDDSSETQRTPNGDQIGRAGVSTNDSASDANRIVIAALVTQDSTDSPDSTHSAPTAQPAASTNSVGGTASSGEQQIRVGSPFATEPEPNPQAVQAEDIYFQATPLRYTSIGAVVAATMVVFFAVAATAWFPVGGTMIAGLGCLLSILGLYSHLRVPAAGLLAVHLVLFVTSYSRILA</sequence>
<keyword evidence="4" id="KW-1185">Reference proteome</keyword>
<organism evidence="3 4">
    <name type="scientific">Novipirellula galeiformis</name>
    <dbReference type="NCBI Taxonomy" id="2528004"/>
    <lineage>
        <taxon>Bacteria</taxon>
        <taxon>Pseudomonadati</taxon>
        <taxon>Planctomycetota</taxon>
        <taxon>Planctomycetia</taxon>
        <taxon>Pirellulales</taxon>
        <taxon>Pirellulaceae</taxon>
        <taxon>Novipirellula</taxon>
    </lineage>
</organism>
<feature type="compositionally biased region" description="Polar residues" evidence="1">
    <location>
        <begin position="41"/>
        <end position="75"/>
    </location>
</feature>
<dbReference type="OrthoDB" id="291969at2"/>